<keyword evidence="1" id="KW-0472">Membrane</keyword>
<feature type="transmembrane region" description="Helical" evidence="1">
    <location>
        <begin position="12"/>
        <end position="28"/>
    </location>
</feature>
<name>A0A0G1M563_9BACT</name>
<dbReference type="AlphaFoldDB" id="A0A0G1M563"/>
<reference evidence="2 3" key="1">
    <citation type="journal article" date="2015" name="Nature">
        <title>rRNA introns, odd ribosomes, and small enigmatic genomes across a large radiation of phyla.</title>
        <authorList>
            <person name="Brown C.T."/>
            <person name="Hug L.A."/>
            <person name="Thomas B.C."/>
            <person name="Sharon I."/>
            <person name="Castelle C.J."/>
            <person name="Singh A."/>
            <person name="Wilkins M.J."/>
            <person name="Williams K.H."/>
            <person name="Banfield J.F."/>
        </authorList>
    </citation>
    <scope>NUCLEOTIDE SEQUENCE [LARGE SCALE GENOMIC DNA]</scope>
</reference>
<proteinExistence type="predicted"/>
<feature type="transmembrane region" description="Helical" evidence="1">
    <location>
        <begin position="40"/>
        <end position="61"/>
    </location>
</feature>
<comment type="caution">
    <text evidence="2">The sequence shown here is derived from an EMBL/GenBank/DDBJ whole genome shotgun (WGS) entry which is preliminary data.</text>
</comment>
<dbReference type="Proteomes" id="UP000034264">
    <property type="component" value="Unassembled WGS sequence"/>
</dbReference>
<protein>
    <submittedName>
        <fullName evidence="2">Uncharacterized protein</fullName>
    </submittedName>
</protein>
<evidence type="ECO:0000313" key="3">
    <source>
        <dbReference type="Proteomes" id="UP000034264"/>
    </source>
</evidence>
<evidence type="ECO:0000313" key="2">
    <source>
        <dbReference type="EMBL" id="KKU03222.1"/>
    </source>
</evidence>
<keyword evidence="1" id="KW-1133">Transmembrane helix</keyword>
<organism evidence="2 3">
    <name type="scientific">Candidatus Amesbacteria bacterium GW2011_GWC2_45_19</name>
    <dbReference type="NCBI Taxonomy" id="1618366"/>
    <lineage>
        <taxon>Bacteria</taxon>
        <taxon>Candidatus Amesiibacteriota</taxon>
    </lineage>
</organism>
<gene>
    <name evidence="2" type="ORF">UX05_C0003G0061</name>
</gene>
<sequence length="234" mass="26982">MKDFLNKIHKFQGLLIVLLIVTILLLWLGLKNMIELGDFWINLSAGSATLIGTLFVIDVILDHRKKLEFSEAHDTAKSDLTQLANMMVSYMAAPFKITVFNYERGDKDVEAWSTEVLGLILQDIKNRDKAKLLSGLNKDGWQHLQLDLMFIKPSLSENLLLYKEFLPPHVLGKLLKLRRTFSDFYFYFGLLYEGFIRDGKPLPDSAVKGMADDLNQYFSDLEQLFDVLKNWKND</sequence>
<dbReference type="EMBL" id="LCKS01000003">
    <property type="protein sequence ID" value="KKU03222.1"/>
    <property type="molecule type" value="Genomic_DNA"/>
</dbReference>
<keyword evidence="1" id="KW-0812">Transmembrane</keyword>
<accession>A0A0G1M563</accession>
<evidence type="ECO:0000256" key="1">
    <source>
        <dbReference type="SAM" id="Phobius"/>
    </source>
</evidence>